<dbReference type="GO" id="GO:0006952">
    <property type="term" value="P:defense response"/>
    <property type="evidence" value="ECO:0007669"/>
    <property type="project" value="UniProtKB-KW"/>
</dbReference>
<dbReference type="AlphaFoldDB" id="B6E617"/>
<dbReference type="InterPro" id="IPR036146">
    <property type="entry name" value="Cyclotide_sf"/>
</dbReference>
<dbReference type="PROSITE" id="PS60009">
    <property type="entry name" value="CYCLOTIDE_MOEBIUS"/>
    <property type="match status" value="3"/>
</dbReference>
<dbReference type="InterPro" id="IPR012324">
    <property type="entry name" value="Cyclotide_moebius_CS"/>
</dbReference>
<feature type="non-terminal residue" evidence="3">
    <location>
        <position position="288"/>
    </location>
</feature>
<reference evidence="3" key="1">
    <citation type="journal article" date="2008" name="Plant Cell">
        <title>Distribution and evolution of circular miniproteins in flowering plants.</title>
        <authorList>
            <person name="Gruber C.W."/>
            <person name="Elliott A.G."/>
            <person name="Ireland D.C."/>
            <person name="Delprete P.G."/>
            <person name="Dessein S."/>
            <person name="Goransson U."/>
            <person name="Trabi M."/>
            <person name="Wang C.K."/>
            <person name="Kinghorn A.B."/>
            <person name="Robbrecht E."/>
            <person name="Craik D.J."/>
        </authorList>
    </citation>
    <scope>NUCLEOTIDE SEQUENCE</scope>
</reference>
<dbReference type="InterPro" id="IPR005535">
    <property type="entry name" value="Cyclotide"/>
</dbReference>
<sequence>AAFALPAAFASLETKDVITRAAYEKLVESGAIQGITMTKTIISNPILEEALVAHFNHKLGGGTIFDCGESCFLGTCYTKGCSCGEWKLCYGTNSLPESNNEKAMVASLETKDVITRAAYEKLVNSGAIQGITMTKTIISNPILEEALVAHFNRKLGGGTIFDCGESCFLGTCYTKGCSCGEWKLCYGTNSLPESNNEKAMVASLETKDVITRAAYENLVNSGAIQGITMTKTIISNPILEEALVSHFNRKLGGGTIFDCGESCFLGTCYTKGCSCGEWKLCYGTNSLA</sequence>
<proteinExistence type="predicted"/>
<dbReference type="Pfam" id="PF03784">
    <property type="entry name" value="Cyclotide"/>
    <property type="match status" value="3"/>
</dbReference>
<evidence type="ECO:0000256" key="1">
    <source>
        <dbReference type="ARBA" id="ARBA00022821"/>
    </source>
</evidence>
<keyword evidence="1" id="KW-0611">Plant defense</keyword>
<dbReference type="SUPFAM" id="SSF57038">
    <property type="entry name" value="Cyclotides"/>
    <property type="match status" value="3"/>
</dbReference>
<dbReference type="EMBL" id="FJ211183">
    <property type="protein sequence ID" value="ACI29318.1"/>
    <property type="molecule type" value="Genomic_DNA"/>
</dbReference>
<protein>
    <submittedName>
        <fullName evidence="3">Tricyclon A protein</fullName>
    </submittedName>
</protein>
<keyword evidence="2" id="KW-1015">Disulfide bond</keyword>
<name>B6E617_9ROSI</name>
<organism evidence="3">
    <name type="scientific">Viola tricolor</name>
    <dbReference type="NCBI Taxonomy" id="214053"/>
    <lineage>
        <taxon>Eukaryota</taxon>
        <taxon>Viridiplantae</taxon>
        <taxon>Streptophyta</taxon>
        <taxon>Embryophyta</taxon>
        <taxon>Tracheophyta</taxon>
        <taxon>Spermatophyta</taxon>
        <taxon>Magnoliopsida</taxon>
        <taxon>eudicotyledons</taxon>
        <taxon>Gunneridae</taxon>
        <taxon>Pentapetalae</taxon>
        <taxon>rosids</taxon>
        <taxon>fabids</taxon>
        <taxon>Malpighiales</taxon>
        <taxon>Violaceae</taxon>
        <taxon>Viola</taxon>
        <taxon>Viola subgen. Viola</taxon>
        <taxon>Viola sect. Melanium</taxon>
        <taxon>Viola subsect. Bracteolatae</taxon>
    </lineage>
</organism>
<evidence type="ECO:0000313" key="3">
    <source>
        <dbReference type="EMBL" id="ACI29318.1"/>
    </source>
</evidence>
<evidence type="ECO:0000256" key="2">
    <source>
        <dbReference type="ARBA" id="ARBA00023157"/>
    </source>
</evidence>
<feature type="non-terminal residue" evidence="3">
    <location>
        <position position="1"/>
    </location>
</feature>
<accession>B6E617</accession>